<feature type="compositionally biased region" description="Low complexity" evidence="1">
    <location>
        <begin position="62"/>
        <end position="72"/>
    </location>
</feature>
<keyword evidence="3" id="KW-1185">Reference proteome</keyword>
<name>A0ABS8NCU9_9BACT</name>
<dbReference type="Gene3D" id="1.25.40.10">
    <property type="entry name" value="Tetratricopeptide repeat domain"/>
    <property type="match status" value="1"/>
</dbReference>
<evidence type="ECO:0000313" key="3">
    <source>
        <dbReference type="Proteomes" id="UP001430306"/>
    </source>
</evidence>
<accession>A0ABS8NCU9</accession>
<dbReference type="SUPFAM" id="SSF48452">
    <property type="entry name" value="TPR-like"/>
    <property type="match status" value="1"/>
</dbReference>
<keyword evidence="2" id="KW-0808">Transferase</keyword>
<evidence type="ECO:0000256" key="1">
    <source>
        <dbReference type="SAM" id="MobiDB-lite"/>
    </source>
</evidence>
<dbReference type="GO" id="GO:0016740">
    <property type="term" value="F:transferase activity"/>
    <property type="evidence" value="ECO:0007669"/>
    <property type="project" value="UniProtKB-KW"/>
</dbReference>
<dbReference type="EMBL" id="JAJKFW010000006">
    <property type="protein sequence ID" value="MCC9641386.1"/>
    <property type="molecule type" value="Genomic_DNA"/>
</dbReference>
<feature type="region of interest" description="Disordered" evidence="1">
    <location>
        <begin position="59"/>
        <end position="82"/>
    </location>
</feature>
<feature type="compositionally biased region" description="Basic and acidic residues" evidence="1">
    <location>
        <begin position="270"/>
        <end position="283"/>
    </location>
</feature>
<sequence>MREMETRLHRRRITSSVGLWPYDRVFLVRLRLLGRLSTLGRLVLYALLCVLTATTAVADQTPSDPDSSSSSPAVSGESIAARRFEERTQTTMRWWRDRDQFRDVVMEAARSIDPEIAGRARWVQSQWQRGILPDTPAALQNNLSDASPAEAIEILLEAGEFVAARVAMEESFSTIEFESVAARVSLIFESRFPIYARLAVQRESVTDLIAFMDYASANKKMALCRDDLIGRFDEEPSLPTSAQTWTDEQRAEAMCVMLLRRGKQQQAEQIAREFDQQTKKFSDSESDADATTESHHSLNRVVRMVTSQWEALAQESARQAEPFTRRLSGEKPDKKNHPNSKHLLAQDEHIRLWADVLIAATRSGNQPLRVQAIRALSRTFPQPPSPVYETLRWRALLIHGEVDTAIDLLADTAPREASAIAVRTSRHERGLELLGYDLSGLEVSLETWVDQAIHQQRSVPDKVLSSGQGSSPTDKVMDCLSLMLIALDIGRDDIAYRIATQLSDSRLFVKTRPGHEVLLASHYVMAMLALTSKTQWVFELAAPEKPSLLSRLSLRLAARAVDPVSEETLYYLNWFIYQRRPEWSAQQCFITACEIARANNDDIRRHREWIDLLGEHLKSGNSAGDLDVQNKVDAYNLSEADIPTAEQWETLFDRHKRSDLVRALVRGQSTAGDLQARLRLLSTHARDLPTPPSPEDFEAIWRELIQEPERVLSRRLRDDGLLAFDVVLQQLLIARRDGDEKLIQDLESQLRVMAASPSTDMRQEMADALASAGMWDLADDLYQSLLLLTAFESDETLALMDIARAYNKFMLRRTTTEAAEEGNAAEATMTLLPPDIIAQRREAVRWYDLAFAGTLAASDYREINYVILPQLILRNRLELILQVPRESLSQDEQREVREIFETLLRFEPIDIHSAESMLPRIRDLGMVKDAEQWINRIVDSGLAHMSKFPMDATAANNVAWSAVRNHARLDDALTLSRRAVSLEPDSAVFRDTLAEILAQQGEVDEAIELERASLMDDPGQWHLHLQIERFESMRNSDAGQ</sequence>
<evidence type="ECO:0000313" key="2">
    <source>
        <dbReference type="EMBL" id="MCC9641386.1"/>
    </source>
</evidence>
<dbReference type="Proteomes" id="UP001430306">
    <property type="component" value="Unassembled WGS sequence"/>
</dbReference>
<reference evidence="2" key="1">
    <citation type="submission" date="2021-11" db="EMBL/GenBank/DDBJ databases">
        <title>Genome sequence.</title>
        <authorList>
            <person name="Sun Q."/>
        </authorList>
    </citation>
    <scope>NUCLEOTIDE SEQUENCE</scope>
    <source>
        <strain evidence="2">JC740</strain>
    </source>
</reference>
<gene>
    <name evidence="2" type="ORF">LOC71_03800</name>
</gene>
<dbReference type="InterPro" id="IPR011990">
    <property type="entry name" value="TPR-like_helical_dom_sf"/>
</dbReference>
<feature type="region of interest" description="Disordered" evidence="1">
    <location>
        <begin position="315"/>
        <end position="340"/>
    </location>
</feature>
<feature type="compositionally biased region" description="Basic and acidic residues" evidence="1">
    <location>
        <begin position="323"/>
        <end position="336"/>
    </location>
</feature>
<feature type="region of interest" description="Disordered" evidence="1">
    <location>
        <begin position="270"/>
        <end position="296"/>
    </location>
</feature>
<protein>
    <submittedName>
        <fullName evidence="2">GlcNAc transferase</fullName>
    </submittedName>
</protein>
<comment type="caution">
    <text evidence="2">The sequence shown here is derived from an EMBL/GenBank/DDBJ whole genome shotgun (WGS) entry which is preliminary data.</text>
</comment>
<proteinExistence type="predicted"/>
<dbReference type="RefSeq" id="WP_230271481.1">
    <property type="nucleotide sequence ID" value="NZ_JAJKFW010000006.1"/>
</dbReference>
<organism evidence="2 3">
    <name type="scientific">Rhodopirellula halodulae</name>
    <dbReference type="NCBI Taxonomy" id="2894198"/>
    <lineage>
        <taxon>Bacteria</taxon>
        <taxon>Pseudomonadati</taxon>
        <taxon>Planctomycetota</taxon>
        <taxon>Planctomycetia</taxon>
        <taxon>Pirellulales</taxon>
        <taxon>Pirellulaceae</taxon>
        <taxon>Rhodopirellula</taxon>
    </lineage>
</organism>